<dbReference type="FunFam" id="3.40.50.880:FF:000030">
    <property type="entry name" value="Gamma-glutamyl-gamma-aminobutyrate hydrolase PuuD"/>
    <property type="match status" value="1"/>
</dbReference>
<name>A0A6V7R9C5_9BACL</name>
<dbReference type="RefSeq" id="WP_186085838.1">
    <property type="nucleotide sequence ID" value="NZ_BMDB01000002.1"/>
</dbReference>
<proteinExistence type="predicted"/>
<keyword evidence="1" id="KW-0808">Transferase</keyword>
<dbReference type="PANTHER" id="PTHR43235:SF1">
    <property type="entry name" value="GLUTAMINE AMIDOTRANSFERASE PB2B2.05-RELATED"/>
    <property type="match status" value="1"/>
</dbReference>
<dbReference type="GO" id="GO:0006598">
    <property type="term" value="P:polyamine catabolic process"/>
    <property type="evidence" value="ECO:0007669"/>
    <property type="project" value="TreeGrafter"/>
</dbReference>
<organism evidence="1 2">
    <name type="scientific">Phocicoccus schoeneichii</name>
    <dbReference type="NCBI Taxonomy" id="1812261"/>
    <lineage>
        <taxon>Bacteria</taxon>
        <taxon>Bacillati</taxon>
        <taxon>Bacillota</taxon>
        <taxon>Bacilli</taxon>
        <taxon>Bacillales</taxon>
        <taxon>Salinicoccaceae</taxon>
        <taxon>Phocicoccus</taxon>
    </lineage>
</organism>
<dbReference type="PROSITE" id="PS51273">
    <property type="entry name" value="GATASE_TYPE_1"/>
    <property type="match status" value="1"/>
</dbReference>
<keyword evidence="1" id="KW-0315">Glutamine amidotransferase</keyword>
<evidence type="ECO:0000313" key="1">
    <source>
        <dbReference type="EMBL" id="CAD2073876.1"/>
    </source>
</evidence>
<dbReference type="AlphaFoldDB" id="A0A6V7R9C5"/>
<dbReference type="Proteomes" id="UP000521032">
    <property type="component" value="Unassembled WGS sequence"/>
</dbReference>
<dbReference type="InterPro" id="IPR029062">
    <property type="entry name" value="Class_I_gatase-like"/>
</dbReference>
<dbReference type="CDD" id="cd01745">
    <property type="entry name" value="GATase1_2"/>
    <property type="match status" value="1"/>
</dbReference>
<sequence length="232" mass="25703">MKPIIGITTNFEDEKNLSVHKSNYNRIIEAGGIPVILPVTSDATAIKDLVSSIDGVLFTGGLDVDPVFYNEDPLQQLQDISPGRDGFEFALVKELIDRHTPILAICRGAQVVNVALGGSLYQDIPTQVGKSAMQHVQKAMNEHLSHSVTIDPDSKFGEIYNTEEIRVNSFHHQSVKELGKGLKAVAHANDGIIEAIESTTNHFILGTQWHPEYIEDEAKNRLFEVFVNECRK</sequence>
<dbReference type="EMBL" id="CAJEWE010000007">
    <property type="protein sequence ID" value="CAD2073876.1"/>
    <property type="molecule type" value="Genomic_DNA"/>
</dbReference>
<dbReference type="SUPFAM" id="SSF52317">
    <property type="entry name" value="Class I glutamine amidotransferase-like"/>
    <property type="match status" value="1"/>
</dbReference>
<dbReference type="Pfam" id="PF07722">
    <property type="entry name" value="Peptidase_C26"/>
    <property type="match status" value="1"/>
</dbReference>
<dbReference type="GO" id="GO:0005829">
    <property type="term" value="C:cytosol"/>
    <property type="evidence" value="ECO:0007669"/>
    <property type="project" value="TreeGrafter"/>
</dbReference>
<dbReference type="PANTHER" id="PTHR43235">
    <property type="entry name" value="GLUTAMINE AMIDOTRANSFERASE PB2B2.05-RELATED"/>
    <property type="match status" value="1"/>
</dbReference>
<dbReference type="GO" id="GO:0033969">
    <property type="term" value="F:gamma-glutamyl-gamma-aminobutyrate hydrolase activity"/>
    <property type="evidence" value="ECO:0007669"/>
    <property type="project" value="TreeGrafter"/>
</dbReference>
<evidence type="ECO:0000313" key="2">
    <source>
        <dbReference type="Proteomes" id="UP000521032"/>
    </source>
</evidence>
<dbReference type="GO" id="GO:0016740">
    <property type="term" value="F:transferase activity"/>
    <property type="evidence" value="ECO:0007669"/>
    <property type="project" value="UniProtKB-KW"/>
</dbReference>
<comment type="caution">
    <text evidence="1">The sequence shown here is derived from an EMBL/GenBank/DDBJ whole genome shotgun (WGS) entry which is preliminary data.</text>
</comment>
<dbReference type="InterPro" id="IPR044668">
    <property type="entry name" value="PuuD-like"/>
</dbReference>
<protein>
    <submittedName>
        <fullName evidence="1">Glutamine amidotransferasec</fullName>
    </submittedName>
</protein>
<accession>A0A6V7R9C5</accession>
<keyword evidence="2" id="KW-1185">Reference proteome</keyword>
<reference evidence="1 2" key="1">
    <citation type="submission" date="2020-07" db="EMBL/GenBank/DDBJ databases">
        <authorList>
            <person name="Criscuolo A."/>
        </authorList>
    </citation>
    <scope>NUCLEOTIDE SEQUENCE [LARGE SCALE GENOMIC DNA]</scope>
    <source>
        <strain evidence="2">CIP 111030</strain>
    </source>
</reference>
<dbReference type="Gene3D" id="3.40.50.880">
    <property type="match status" value="1"/>
</dbReference>
<dbReference type="InterPro" id="IPR011697">
    <property type="entry name" value="Peptidase_C26"/>
</dbReference>
<gene>
    <name evidence="1" type="ORF">JEOSCH030_00577</name>
</gene>